<evidence type="ECO:0000313" key="3">
    <source>
        <dbReference type="Proteomes" id="UP001165679"/>
    </source>
</evidence>
<dbReference type="GO" id="GO:0071111">
    <property type="term" value="F:cyclic-guanylate-specific phosphodiesterase activity"/>
    <property type="evidence" value="ECO:0007669"/>
    <property type="project" value="InterPro"/>
</dbReference>
<dbReference type="SUPFAM" id="SSF141868">
    <property type="entry name" value="EAL domain-like"/>
    <property type="match status" value="1"/>
</dbReference>
<sequence>MQEGDADGTDLFPAAPDDRNGLVAVRTVQRYLSPRSQQVVVPTLSDVPPQELSPTALCDDLRRALKAADQLSLVYQPRIDLRTGRCIAAEALLRWRHPVLGPMNPGQFIPVVERDPLIGQLTDWVLDSAMTFAARLAADGHPVRISANVSPTNLTVGYFVGRLVELLRAHSLGAESLELEFTEGALIGDDRRTRQQLNQIRRIGISVAIDDFGAGFSNLGYLKDIPADVIKIDRSLVSGIDADHASGVIVRWLIGLAHELGLRVVAEGIETEAVLGQLTEWHCDEAQGYLVGRPMPAADLLARIEAPPAPSAAADEPLD</sequence>
<dbReference type="PANTHER" id="PTHR33121">
    <property type="entry name" value="CYCLIC DI-GMP PHOSPHODIESTERASE PDEF"/>
    <property type="match status" value="1"/>
</dbReference>
<reference evidence="2" key="1">
    <citation type="submission" date="2022-09" db="EMBL/GenBank/DDBJ databases">
        <title>Rhodovastum sp. nov. RN2-1 isolated from soil in Seongnam, South Korea.</title>
        <authorList>
            <person name="Le N.T."/>
        </authorList>
    </citation>
    <scope>NUCLEOTIDE SEQUENCE</scope>
    <source>
        <strain evidence="2">RN2-1</strain>
    </source>
</reference>
<evidence type="ECO:0000313" key="2">
    <source>
        <dbReference type="EMBL" id="MCW3474557.1"/>
    </source>
</evidence>
<keyword evidence="3" id="KW-1185">Reference proteome</keyword>
<dbReference type="Proteomes" id="UP001165679">
    <property type="component" value="Unassembled WGS sequence"/>
</dbReference>
<reference evidence="2" key="2">
    <citation type="submission" date="2022-10" db="EMBL/GenBank/DDBJ databases">
        <authorList>
            <person name="Trinh H.N."/>
        </authorList>
    </citation>
    <scope>NUCLEOTIDE SEQUENCE</scope>
    <source>
        <strain evidence="2">RN2-1</strain>
    </source>
</reference>
<dbReference type="RefSeq" id="WP_264713198.1">
    <property type="nucleotide sequence ID" value="NZ_JAPDNT010000004.1"/>
</dbReference>
<organism evidence="2 3">
    <name type="scientific">Limobrevibacterium gyesilva</name>
    <dbReference type="NCBI Taxonomy" id="2991712"/>
    <lineage>
        <taxon>Bacteria</taxon>
        <taxon>Pseudomonadati</taxon>
        <taxon>Pseudomonadota</taxon>
        <taxon>Alphaproteobacteria</taxon>
        <taxon>Acetobacterales</taxon>
        <taxon>Acetobacteraceae</taxon>
        <taxon>Limobrevibacterium</taxon>
    </lineage>
</organism>
<dbReference type="PROSITE" id="PS50883">
    <property type="entry name" value="EAL"/>
    <property type="match status" value="1"/>
</dbReference>
<comment type="caution">
    <text evidence="2">The sequence shown here is derived from an EMBL/GenBank/DDBJ whole genome shotgun (WGS) entry which is preliminary data.</text>
</comment>
<dbReference type="InterPro" id="IPR035919">
    <property type="entry name" value="EAL_sf"/>
</dbReference>
<feature type="domain" description="EAL" evidence="1">
    <location>
        <begin position="54"/>
        <end position="308"/>
    </location>
</feature>
<dbReference type="InterPro" id="IPR050706">
    <property type="entry name" value="Cyclic-di-GMP_PDE-like"/>
</dbReference>
<dbReference type="SMART" id="SM00052">
    <property type="entry name" value="EAL"/>
    <property type="match status" value="1"/>
</dbReference>
<dbReference type="EMBL" id="JAPDNT010000004">
    <property type="protein sequence ID" value="MCW3474557.1"/>
    <property type="molecule type" value="Genomic_DNA"/>
</dbReference>
<dbReference type="InterPro" id="IPR001633">
    <property type="entry name" value="EAL_dom"/>
</dbReference>
<dbReference type="Pfam" id="PF00563">
    <property type="entry name" value="EAL"/>
    <property type="match status" value="1"/>
</dbReference>
<gene>
    <name evidence="2" type="ORF">OL599_08160</name>
</gene>
<accession>A0AA42CH29</accession>
<evidence type="ECO:0000259" key="1">
    <source>
        <dbReference type="PROSITE" id="PS50883"/>
    </source>
</evidence>
<dbReference type="PANTHER" id="PTHR33121:SF19">
    <property type="entry name" value="CYCLIC DI-GMP PHOSPHODIESTERASE PA2567"/>
    <property type="match status" value="1"/>
</dbReference>
<proteinExistence type="predicted"/>
<name>A0AA42CH29_9PROT</name>
<dbReference type="CDD" id="cd01948">
    <property type="entry name" value="EAL"/>
    <property type="match status" value="1"/>
</dbReference>
<protein>
    <submittedName>
        <fullName evidence="2">EAL domain-containing protein</fullName>
    </submittedName>
</protein>
<dbReference type="Gene3D" id="3.20.20.450">
    <property type="entry name" value="EAL domain"/>
    <property type="match status" value="1"/>
</dbReference>
<dbReference type="AlphaFoldDB" id="A0AA42CH29"/>